<proteinExistence type="predicted"/>
<protein>
    <submittedName>
        <fullName evidence="2">Uncharacterized protein</fullName>
    </submittedName>
</protein>
<dbReference type="EMBL" id="KZ293754">
    <property type="protein sequence ID" value="PBK80027.1"/>
    <property type="molecule type" value="Genomic_DNA"/>
</dbReference>
<keyword evidence="3" id="KW-1185">Reference proteome</keyword>
<reference evidence="3" key="1">
    <citation type="journal article" date="2017" name="Nat. Ecol. Evol.">
        <title>Genome expansion and lineage-specific genetic innovations in the forest pathogenic fungi Armillaria.</title>
        <authorList>
            <person name="Sipos G."/>
            <person name="Prasanna A.N."/>
            <person name="Walter M.C."/>
            <person name="O'Connor E."/>
            <person name="Balint B."/>
            <person name="Krizsan K."/>
            <person name="Kiss B."/>
            <person name="Hess J."/>
            <person name="Varga T."/>
            <person name="Slot J."/>
            <person name="Riley R."/>
            <person name="Boka B."/>
            <person name="Rigling D."/>
            <person name="Barry K."/>
            <person name="Lee J."/>
            <person name="Mihaltcheva S."/>
            <person name="LaButti K."/>
            <person name="Lipzen A."/>
            <person name="Waldron R."/>
            <person name="Moloney N.M."/>
            <person name="Sperisen C."/>
            <person name="Kredics L."/>
            <person name="Vagvoelgyi C."/>
            <person name="Patrignani A."/>
            <person name="Fitzpatrick D."/>
            <person name="Nagy I."/>
            <person name="Doyle S."/>
            <person name="Anderson J.B."/>
            <person name="Grigoriev I.V."/>
            <person name="Gueldener U."/>
            <person name="Muensterkoetter M."/>
            <person name="Nagy L.G."/>
        </authorList>
    </citation>
    <scope>NUCLEOTIDE SEQUENCE [LARGE SCALE GENOMIC DNA]</scope>
    <source>
        <strain evidence="3">Ar21-2</strain>
    </source>
</reference>
<dbReference type="Proteomes" id="UP000217790">
    <property type="component" value="Unassembled WGS sequence"/>
</dbReference>
<evidence type="ECO:0000256" key="1">
    <source>
        <dbReference type="SAM" id="MobiDB-lite"/>
    </source>
</evidence>
<feature type="compositionally biased region" description="Polar residues" evidence="1">
    <location>
        <begin position="194"/>
        <end position="212"/>
    </location>
</feature>
<sequence length="235" mass="26147">MPNGNRAAAFQAPSLTRVLTIGVRVDIRVHPRVASRSAIIPRSVERWRMPKTVHGPNKFRRVEASLVSSVHALTQAHFLLPPEPRRYRIHTERLSYEHKCGDEGPHYIHCPSRSLSLNYCLPSGSKVKEFEAKNAVDLCKRNDAIRHRVPSSKDKTALAPGIMKIGYYTAGGREENLAPARSPNPSRIGMSKCGSWQQRLATESKDSSNALDGSSHHATKNFGKKPHESSSKRSI</sequence>
<evidence type="ECO:0000313" key="2">
    <source>
        <dbReference type="EMBL" id="PBK80027.1"/>
    </source>
</evidence>
<evidence type="ECO:0000313" key="3">
    <source>
        <dbReference type="Proteomes" id="UP000217790"/>
    </source>
</evidence>
<accession>A0A2H3CTE5</accession>
<gene>
    <name evidence="2" type="ORF">ARMGADRAFT_1040354</name>
</gene>
<dbReference type="InParanoid" id="A0A2H3CTE5"/>
<feature type="compositionally biased region" description="Basic and acidic residues" evidence="1">
    <location>
        <begin position="225"/>
        <end position="235"/>
    </location>
</feature>
<dbReference type="AlphaFoldDB" id="A0A2H3CTE5"/>
<name>A0A2H3CTE5_ARMGA</name>
<feature type="region of interest" description="Disordered" evidence="1">
    <location>
        <begin position="175"/>
        <end position="235"/>
    </location>
</feature>
<organism evidence="2 3">
    <name type="scientific">Armillaria gallica</name>
    <name type="common">Bulbous honey fungus</name>
    <name type="synonym">Armillaria bulbosa</name>
    <dbReference type="NCBI Taxonomy" id="47427"/>
    <lineage>
        <taxon>Eukaryota</taxon>
        <taxon>Fungi</taxon>
        <taxon>Dikarya</taxon>
        <taxon>Basidiomycota</taxon>
        <taxon>Agaricomycotina</taxon>
        <taxon>Agaricomycetes</taxon>
        <taxon>Agaricomycetidae</taxon>
        <taxon>Agaricales</taxon>
        <taxon>Marasmiineae</taxon>
        <taxon>Physalacriaceae</taxon>
        <taxon>Armillaria</taxon>
    </lineage>
</organism>